<sequence>MAKTDIGPKISVEGESEYRKQMKNIIQQQKEYSSELNLVTANLGKNATAQQKATSIASVLKKQIQNQESALSAQNTMLQKAVTKWGDASTQASAFRTAVNKTSTELATLKSRLSDAENGLGEFASETKSSGESLTASVTAGTLAAKAYEAVGSALLSAGKQVIQAGVSYNAQLEQYQTALTNMLGSSQAAEQALENIKQDAAKTPFDTAGLVKANELLISTGVDADSSRKVILALGDAVSATGGGNEELSRMAQNLQQIRNAGQATSADIKQFAYAGIDVYGLLADYTGKTTAEVQNMTVTYDVLTAALEKAADEGGRYYGSMSTQSETLNGQWSTLTDNATQLAGLMTGDLTDGVKTVVGNLNDLTVAAAEAYKTDGWVGLATEIASLNPLISGVINEMSSLGDHLASIGKNAISILDQWSYKLNKALGKDAYAKYDSYEDYRSDTNSQRNSDSRHQAAHSGKGISTTEKQYDRLHPTVTKPTGSNSGGGTRSQRSGTTTSGTTPEKAAADQKKLAKSVTDTNTELLEGTGNIVGAIKQVTETADNTYNVYDGTTKQLKGTTQETAQTVTRTWTEMVDGIQKNYKQVVTLLDGVEQSSKTTVENVATAGKTSTSSKAEKIYGVDGVIGALDRTTQTTKKIEQVIDQTTGEVKENVVSTTDVVTDSYTAMVDGVAQTVERTTTYVNGLVTDVQEKTTGLKTEIKGIQGTVGSFSQFILDLDTKVGGLEKAASNLSKSPLGTWFSDLKKGYRASDSFFEDIDIGSMAVNALVSGASGYVSSGGNWVSALVSAGLSIAGDLIGTNLSGLANQSNGWGQDLATNMANGVKTAGSKLAAAAKNLAGKVASFLHFSRPDEGPLREYEQWMPDMVKGMAQGIKSNAYRLRDAVRGMTGQLDTQMTYDVGRASPAFTAASTFRRISMGGINVNIYPHEGQDAEEIAQYTINRLEMMINSEASANGEVPVF</sequence>
<protein>
    <recommendedName>
        <fullName evidence="2">Tape measure protein N-terminal domain-containing protein</fullName>
    </recommendedName>
</protein>
<organism evidence="3 4">
    <name type="scientific">Faecalibacterium prausnitzii</name>
    <dbReference type="NCBI Taxonomy" id="853"/>
    <lineage>
        <taxon>Bacteria</taxon>
        <taxon>Bacillati</taxon>
        <taxon>Bacillota</taxon>
        <taxon>Clostridia</taxon>
        <taxon>Eubacteriales</taxon>
        <taxon>Oscillospiraceae</taxon>
        <taxon>Faecalibacterium</taxon>
    </lineage>
</organism>
<comment type="caution">
    <text evidence="3">The sequence shown here is derived from an EMBL/GenBank/DDBJ whole genome shotgun (WGS) entry which is preliminary data.</text>
</comment>
<evidence type="ECO:0000313" key="3">
    <source>
        <dbReference type="EMBL" id="PDX80164.1"/>
    </source>
</evidence>
<feature type="domain" description="Tape measure protein N-terminal" evidence="2">
    <location>
        <begin position="166"/>
        <end position="346"/>
    </location>
</feature>
<evidence type="ECO:0000259" key="2">
    <source>
        <dbReference type="Pfam" id="PF20155"/>
    </source>
</evidence>
<dbReference type="InterPro" id="IPR013491">
    <property type="entry name" value="Tape_meas_N"/>
</dbReference>
<dbReference type="AlphaFoldDB" id="A0A2A7ALS3"/>
<evidence type="ECO:0000256" key="1">
    <source>
        <dbReference type="SAM" id="MobiDB-lite"/>
    </source>
</evidence>
<evidence type="ECO:0000313" key="4">
    <source>
        <dbReference type="Proteomes" id="UP000220005"/>
    </source>
</evidence>
<dbReference type="EMBL" id="NMTY01000032">
    <property type="protein sequence ID" value="PDX80164.1"/>
    <property type="molecule type" value="Genomic_DNA"/>
</dbReference>
<reference evidence="3 4" key="1">
    <citation type="journal article" date="2017" name="Front. Microbiol.">
        <title>New Insights into the Diversity of the Genus Faecalibacterium.</title>
        <authorList>
            <person name="Benevides L."/>
            <person name="Burman S."/>
            <person name="Martin R."/>
            <person name="Robert V."/>
            <person name="Thomas M."/>
            <person name="Miquel S."/>
            <person name="Chain F."/>
            <person name="Sokol H."/>
            <person name="Bermudez-Humaran L.G."/>
            <person name="Morrison M."/>
            <person name="Langella P."/>
            <person name="Azevedo V.A."/>
            <person name="Chatel J.M."/>
            <person name="Soares S."/>
        </authorList>
    </citation>
    <scope>NUCLEOTIDE SEQUENCE [LARGE SCALE GENOMIC DNA]</scope>
    <source>
        <strain evidence="3 4">CNCM I 4575</strain>
    </source>
</reference>
<feature type="compositionally biased region" description="Low complexity" evidence="1">
    <location>
        <begin position="493"/>
        <end position="505"/>
    </location>
</feature>
<accession>A0A2A7ALS3</accession>
<gene>
    <name evidence="3" type="ORF">CGS58_13145</name>
</gene>
<feature type="region of interest" description="Disordered" evidence="1">
    <location>
        <begin position="444"/>
        <end position="517"/>
    </location>
</feature>
<dbReference type="Pfam" id="PF20155">
    <property type="entry name" value="TMP_3"/>
    <property type="match status" value="1"/>
</dbReference>
<name>A0A2A7ALS3_9FIRM</name>
<dbReference type="RefSeq" id="WP_097840165.1">
    <property type="nucleotide sequence ID" value="NZ_NMTY01000032.1"/>
</dbReference>
<dbReference type="Proteomes" id="UP000220005">
    <property type="component" value="Unassembled WGS sequence"/>
</dbReference>
<dbReference type="NCBIfam" id="TIGR02675">
    <property type="entry name" value="tape_meas_nterm"/>
    <property type="match status" value="1"/>
</dbReference>
<proteinExistence type="predicted"/>